<dbReference type="RefSeq" id="WP_075026567.1">
    <property type="nucleotide sequence ID" value="NZ_FONR01000002.1"/>
</dbReference>
<dbReference type="InterPro" id="IPR038333">
    <property type="entry name" value="T1MK-like_N_sf"/>
</dbReference>
<dbReference type="EC" id="2.1.1.72" evidence="2"/>
<dbReference type="EMBL" id="FONR01000002">
    <property type="protein sequence ID" value="SFE78773.1"/>
    <property type="molecule type" value="Genomic_DNA"/>
</dbReference>
<dbReference type="Gene3D" id="1.20.1260.30">
    <property type="match status" value="1"/>
</dbReference>
<dbReference type="PANTHER" id="PTHR42933:SF4">
    <property type="entry name" value="TYPE I RESTRICTION ENZYME ECOKI METHYLASE SUBUNIT"/>
    <property type="match status" value="1"/>
</dbReference>
<evidence type="ECO:0000313" key="10">
    <source>
        <dbReference type="Proteomes" id="UP000181942"/>
    </source>
</evidence>
<dbReference type="OrthoDB" id="9784823at2"/>
<dbReference type="PANTHER" id="PTHR42933">
    <property type="entry name" value="SLR6095 PROTEIN"/>
    <property type="match status" value="1"/>
</dbReference>
<dbReference type="CDD" id="cd02440">
    <property type="entry name" value="AdoMet_MTases"/>
    <property type="match status" value="1"/>
</dbReference>
<dbReference type="GO" id="GO:0003677">
    <property type="term" value="F:DNA binding"/>
    <property type="evidence" value="ECO:0007669"/>
    <property type="project" value="InterPro"/>
</dbReference>
<dbReference type="AlphaFoldDB" id="A0A1I2DF24"/>
<proteinExistence type="inferred from homology"/>
<reference evidence="9 10" key="1">
    <citation type="submission" date="2016-10" db="EMBL/GenBank/DDBJ databases">
        <authorList>
            <person name="de Groot N.N."/>
        </authorList>
    </citation>
    <scope>NUCLEOTIDE SEQUENCE [LARGE SCALE GENOMIC DNA]</scope>
    <source>
        <strain evidence="9 10">OK461</strain>
    </source>
</reference>
<evidence type="ECO:0000256" key="1">
    <source>
        <dbReference type="ARBA" id="ARBA00006594"/>
    </source>
</evidence>
<dbReference type="InterPro" id="IPR051537">
    <property type="entry name" value="DNA_Adenine_Mtase"/>
</dbReference>
<dbReference type="GO" id="GO:0032259">
    <property type="term" value="P:methylation"/>
    <property type="evidence" value="ECO:0007669"/>
    <property type="project" value="UniProtKB-KW"/>
</dbReference>
<name>A0A1I2DF24_9ACTN</name>
<dbReference type="Gene3D" id="3.40.50.150">
    <property type="entry name" value="Vaccinia Virus protein VP39"/>
    <property type="match status" value="1"/>
</dbReference>
<dbReference type="GO" id="GO:0008170">
    <property type="term" value="F:N-methyltransferase activity"/>
    <property type="evidence" value="ECO:0007669"/>
    <property type="project" value="InterPro"/>
</dbReference>
<dbReference type="InterPro" id="IPR029063">
    <property type="entry name" value="SAM-dependent_MTases_sf"/>
</dbReference>
<dbReference type="Proteomes" id="UP000181942">
    <property type="component" value="Unassembled WGS sequence"/>
</dbReference>
<evidence type="ECO:0000256" key="4">
    <source>
        <dbReference type="ARBA" id="ARBA00022679"/>
    </source>
</evidence>
<evidence type="ECO:0000256" key="6">
    <source>
        <dbReference type="ARBA" id="ARBA00022747"/>
    </source>
</evidence>
<keyword evidence="5" id="KW-0949">S-adenosyl-L-methionine</keyword>
<keyword evidence="4" id="KW-0808">Transferase</keyword>
<dbReference type="Pfam" id="PF02384">
    <property type="entry name" value="N6_Mtase"/>
    <property type="match status" value="1"/>
</dbReference>
<comment type="catalytic activity">
    <reaction evidence="7">
        <text>a 2'-deoxyadenosine in DNA + S-adenosyl-L-methionine = an N(6)-methyl-2'-deoxyadenosine in DNA + S-adenosyl-L-homocysteine + H(+)</text>
        <dbReference type="Rhea" id="RHEA:15197"/>
        <dbReference type="Rhea" id="RHEA-COMP:12418"/>
        <dbReference type="Rhea" id="RHEA-COMP:12419"/>
        <dbReference type="ChEBI" id="CHEBI:15378"/>
        <dbReference type="ChEBI" id="CHEBI:57856"/>
        <dbReference type="ChEBI" id="CHEBI:59789"/>
        <dbReference type="ChEBI" id="CHEBI:90615"/>
        <dbReference type="ChEBI" id="CHEBI:90616"/>
        <dbReference type="EC" id="2.1.1.72"/>
    </reaction>
</comment>
<gene>
    <name evidence="9" type="ORF">SAMN02787118_102625</name>
</gene>
<dbReference type="InterPro" id="IPR003356">
    <property type="entry name" value="DNA_methylase_A-5"/>
</dbReference>
<protein>
    <recommendedName>
        <fullName evidence="2">site-specific DNA-methyltransferase (adenine-specific)</fullName>
        <ecNumber evidence="2">2.1.1.72</ecNumber>
    </recommendedName>
</protein>
<keyword evidence="6" id="KW-0680">Restriction system</keyword>
<feature type="domain" description="DNA methylase adenine-specific" evidence="8">
    <location>
        <begin position="155"/>
        <end position="429"/>
    </location>
</feature>
<evidence type="ECO:0000256" key="2">
    <source>
        <dbReference type="ARBA" id="ARBA00011900"/>
    </source>
</evidence>
<dbReference type="SUPFAM" id="SSF53335">
    <property type="entry name" value="S-adenosyl-L-methionine-dependent methyltransferases"/>
    <property type="match status" value="1"/>
</dbReference>
<keyword evidence="3" id="KW-0489">Methyltransferase</keyword>
<evidence type="ECO:0000259" key="8">
    <source>
        <dbReference type="Pfam" id="PF02384"/>
    </source>
</evidence>
<comment type="similarity">
    <text evidence="1">Belongs to the N(4)/N(6)-methyltransferase family.</text>
</comment>
<evidence type="ECO:0000256" key="5">
    <source>
        <dbReference type="ARBA" id="ARBA00022691"/>
    </source>
</evidence>
<accession>A0A1I2DF24</accession>
<organism evidence="9 10">
    <name type="scientific">Streptomyces mirabilis</name>
    <dbReference type="NCBI Taxonomy" id="68239"/>
    <lineage>
        <taxon>Bacteria</taxon>
        <taxon>Bacillati</taxon>
        <taxon>Actinomycetota</taxon>
        <taxon>Actinomycetes</taxon>
        <taxon>Kitasatosporales</taxon>
        <taxon>Streptomycetaceae</taxon>
        <taxon>Streptomyces</taxon>
    </lineage>
</organism>
<evidence type="ECO:0000256" key="3">
    <source>
        <dbReference type="ARBA" id="ARBA00022603"/>
    </source>
</evidence>
<sequence length="497" mass="54488">MAANAYFATALFDGEAPVDWSPQGIFERFRKFFEDKLTHTGVTKLGYLDHLTYLLFLKIDHERAQRPGRLAQSVVPSPYSWPTIASKSGDVLRTQFAQILEELDKVPAGTDPQLSTVKAIFRDARQWNQQHLPEIDSLITDVLDEHNWSNHLPELGEAYGLLFAYCAKEVDVNREAGQVTTPSSLLRVVAAALAVTNSDRVVDLACGTAGSLLAAFDRMTASGDRLDPNAYILGADIDPRIVRFATMNILLNTNRPFTDVAPVRLGDSLAEGGVILPLLNGEQPPTVVICNPPYRSSTPIPAQRKDDLNTSLYPAAFLKHIADALPLGARAAVFVPDNVLSGVAAAAVLPTLFDNCEVHALLRLPENTFRNGRNKSLIKANVLFFTKREASPSNEPATTRMWLFDARTDRPKDLTDSVLDSFLSSYLSEESEYSPTSGFGPVSYEELSARQFQLQSFSVRLEADAALLRPAKVIASEIAVNLAAAQKVFEDLANELA</sequence>
<dbReference type="PRINTS" id="PR00507">
    <property type="entry name" value="N12N6MTFRASE"/>
</dbReference>
<dbReference type="GO" id="GO:0009307">
    <property type="term" value="P:DNA restriction-modification system"/>
    <property type="evidence" value="ECO:0007669"/>
    <property type="project" value="UniProtKB-KW"/>
</dbReference>
<evidence type="ECO:0000256" key="7">
    <source>
        <dbReference type="ARBA" id="ARBA00047942"/>
    </source>
</evidence>
<evidence type="ECO:0000313" key="9">
    <source>
        <dbReference type="EMBL" id="SFE78773.1"/>
    </source>
</evidence>
<dbReference type="GO" id="GO:0009007">
    <property type="term" value="F:site-specific DNA-methyltransferase (adenine-specific) activity"/>
    <property type="evidence" value="ECO:0007669"/>
    <property type="project" value="UniProtKB-EC"/>
</dbReference>